<protein>
    <submittedName>
        <fullName evidence="2">Uncharacterized protein</fullName>
    </submittedName>
</protein>
<evidence type="ECO:0000313" key="1">
    <source>
        <dbReference type="EMBL" id="QGZ39097.1"/>
    </source>
</evidence>
<organism evidence="2 3">
    <name type="scientific">Pseudoduganella flava</name>
    <dbReference type="NCBI Taxonomy" id="871742"/>
    <lineage>
        <taxon>Bacteria</taxon>
        <taxon>Pseudomonadati</taxon>
        <taxon>Pseudomonadota</taxon>
        <taxon>Betaproteobacteria</taxon>
        <taxon>Burkholderiales</taxon>
        <taxon>Oxalobacteraceae</taxon>
        <taxon>Telluria group</taxon>
        <taxon>Pseudoduganella</taxon>
    </lineage>
</organism>
<dbReference type="EMBL" id="VLKW01000004">
    <property type="protein sequence ID" value="TWI47621.1"/>
    <property type="molecule type" value="Genomic_DNA"/>
</dbReference>
<gene>
    <name evidence="1" type="ORF">GO485_08600</name>
    <name evidence="2" type="ORF">IP92_02681</name>
</gene>
<reference evidence="2 3" key="1">
    <citation type="journal article" date="2015" name="Stand. Genomic Sci.">
        <title>Genomic Encyclopedia of Bacterial and Archaeal Type Strains, Phase III: the genomes of soil and plant-associated and newly described type strains.</title>
        <authorList>
            <person name="Whitman W.B."/>
            <person name="Woyke T."/>
            <person name="Klenk H.P."/>
            <person name="Zhou Y."/>
            <person name="Lilburn T.G."/>
            <person name="Beck B.J."/>
            <person name="De Vos P."/>
            <person name="Vandamme P."/>
            <person name="Eisen J.A."/>
            <person name="Garrity G."/>
            <person name="Hugenholtz P."/>
            <person name="Kyrpides N.C."/>
        </authorList>
    </citation>
    <scope>NUCLEOTIDE SEQUENCE [LARGE SCALE GENOMIC DNA]</scope>
    <source>
        <strain evidence="2 3">CGMCC 1.10685</strain>
    </source>
</reference>
<evidence type="ECO:0000313" key="3">
    <source>
        <dbReference type="Proteomes" id="UP000315112"/>
    </source>
</evidence>
<reference evidence="1 4" key="3">
    <citation type="submission" date="2019-12" db="EMBL/GenBank/DDBJ databases">
        <title>Draft Genome Sequences of Six Type Strains of the Genus Massilia.</title>
        <authorList>
            <person name="Miess H."/>
            <person name="Frediansyah A."/>
            <person name="Goeker M."/>
            <person name="Gross H."/>
        </authorList>
    </citation>
    <scope>NUCLEOTIDE SEQUENCE [LARGE SCALE GENOMIC DNA]</scope>
    <source>
        <strain evidence="1 4">DSM 26639</strain>
    </source>
</reference>
<dbReference type="RefSeq" id="WP_158206705.1">
    <property type="nucleotide sequence ID" value="NZ_CP046904.1"/>
</dbReference>
<proteinExistence type="predicted"/>
<reference evidence="2" key="2">
    <citation type="submission" date="2019-07" db="EMBL/GenBank/DDBJ databases">
        <authorList>
            <person name="Whitman W."/>
            <person name="Huntemann M."/>
            <person name="Clum A."/>
            <person name="Pillay M."/>
            <person name="Palaniappan K."/>
            <person name="Varghese N."/>
            <person name="Mikhailova N."/>
            <person name="Stamatis D."/>
            <person name="Reddy T."/>
            <person name="Daum C."/>
            <person name="Shapiro N."/>
            <person name="Ivanova N."/>
            <person name="Kyrpides N."/>
            <person name="Woyke T."/>
        </authorList>
    </citation>
    <scope>NUCLEOTIDE SEQUENCE</scope>
    <source>
        <strain evidence="2">CGMCC 1.10685</strain>
    </source>
</reference>
<dbReference type="Proteomes" id="UP000437862">
    <property type="component" value="Chromosome"/>
</dbReference>
<dbReference type="EMBL" id="CP046904">
    <property type="protein sequence ID" value="QGZ39097.1"/>
    <property type="molecule type" value="Genomic_DNA"/>
</dbReference>
<name>A0A562PT56_9BURK</name>
<evidence type="ECO:0000313" key="4">
    <source>
        <dbReference type="Proteomes" id="UP000437862"/>
    </source>
</evidence>
<keyword evidence="4" id="KW-1185">Reference proteome</keyword>
<dbReference type="AlphaFoldDB" id="A0A562PT56"/>
<accession>A0A562PT56</accession>
<sequence>MGTNGFQHLFRALAQLPLSADEIACLRDWLAALAAPGRCLALIEQREQRQ</sequence>
<dbReference type="Proteomes" id="UP000315112">
    <property type="component" value="Unassembled WGS sequence"/>
</dbReference>
<evidence type="ECO:0000313" key="2">
    <source>
        <dbReference type="EMBL" id="TWI47621.1"/>
    </source>
</evidence>